<dbReference type="PANTHER" id="PTHR35810">
    <property type="entry name" value="CYTOPLASMIC PROTEIN-RELATED"/>
    <property type="match status" value="1"/>
</dbReference>
<sequence length="340" mass="38753">MVSSNEPVHLTEEENGIPVLIYGDDEGAKVELRYTSDALWMTQAQIAELYGRDVSVISRHINNILDEGELDSSNLQKMQSASSTKPTAIYSLDMVISVGYRVSSKQATIFRKWATDKLVQFASKGFVIDTPRLKNPENYDRIKELREIVRDIRSDEANLYRELKNICAMCQDYEPGSSKWTEFYRRTQAKLVYAVSSSTPSEIIKNRANARSENLGLTNWPKANIRKSDVTVSKNYLGKTEINELNRLTSILLDIFEDQLDLGRLTTMSQAAILLDKQLKDLGRSILQSGGTVRKADADRHAKREYVLWREEQKAALADQVVSNIDDLRKQAKRLRKEKK</sequence>
<dbReference type="PANTHER" id="PTHR35810:SF1">
    <property type="entry name" value="CYTOPLASMIC PROTEIN"/>
    <property type="match status" value="1"/>
</dbReference>
<dbReference type="AlphaFoldDB" id="A0AA97F9D4"/>
<dbReference type="EMBL" id="CP136594">
    <property type="protein sequence ID" value="WOE75447.1"/>
    <property type="molecule type" value="Genomic_DNA"/>
</dbReference>
<dbReference type="Pfam" id="PF13310">
    <property type="entry name" value="Virulence_RhuM"/>
    <property type="match status" value="1"/>
</dbReference>
<protein>
    <submittedName>
        <fullName evidence="1">RhuM family protein</fullName>
    </submittedName>
</protein>
<proteinExistence type="predicted"/>
<dbReference type="KEGG" id="acoa:RB602_01665"/>
<accession>A0AA97F9D4</accession>
<dbReference type="RefSeq" id="WP_317082362.1">
    <property type="nucleotide sequence ID" value="NZ_CP136594.1"/>
</dbReference>
<organism evidence="1 2">
    <name type="scientific">Alterisphingorhabdus coralli</name>
    <dbReference type="NCBI Taxonomy" id="3071408"/>
    <lineage>
        <taxon>Bacteria</taxon>
        <taxon>Pseudomonadati</taxon>
        <taxon>Pseudomonadota</taxon>
        <taxon>Alphaproteobacteria</taxon>
        <taxon>Sphingomonadales</taxon>
        <taxon>Sphingomonadaceae</taxon>
        <taxon>Alterisphingorhabdus (ex Yan et al. 2024)</taxon>
    </lineage>
</organism>
<evidence type="ECO:0000313" key="2">
    <source>
        <dbReference type="Proteomes" id="UP001302429"/>
    </source>
</evidence>
<gene>
    <name evidence="1" type="primary">rhuM</name>
    <name evidence="1" type="ORF">RB602_01665</name>
</gene>
<dbReference type="PIRSF" id="PIRSF015268">
    <property type="entry name" value="Virulence_RhuM"/>
    <property type="match status" value="1"/>
</dbReference>
<dbReference type="Proteomes" id="UP001302429">
    <property type="component" value="Chromosome"/>
</dbReference>
<keyword evidence="2" id="KW-1185">Reference proteome</keyword>
<name>A0AA97F9D4_9SPHN</name>
<evidence type="ECO:0000313" key="1">
    <source>
        <dbReference type="EMBL" id="WOE75447.1"/>
    </source>
</evidence>
<dbReference type="InterPro" id="IPR011204">
    <property type="entry name" value="Virulence_RhuM-like"/>
</dbReference>
<reference evidence="1 2" key="1">
    <citation type="submission" date="2023-10" db="EMBL/GenBank/DDBJ databases">
        <title>Complete genome sequence of a Sphingomonadaceae bacterium.</title>
        <authorList>
            <person name="Yan C."/>
        </authorList>
    </citation>
    <scope>NUCLEOTIDE SEQUENCE [LARGE SCALE GENOMIC DNA]</scope>
    <source>
        <strain evidence="1 2">SCSIO 66989</strain>
    </source>
</reference>